<proteinExistence type="inferred from homology"/>
<evidence type="ECO:0000256" key="6">
    <source>
        <dbReference type="ARBA" id="ARBA00023242"/>
    </source>
</evidence>
<evidence type="ECO:0000256" key="4">
    <source>
        <dbReference type="ARBA" id="ARBA00023015"/>
    </source>
</evidence>
<dbReference type="InterPro" id="IPR033389">
    <property type="entry name" value="AUX/IAA_dom"/>
</dbReference>
<accession>A0ABR2T4I5</accession>
<evidence type="ECO:0000256" key="5">
    <source>
        <dbReference type="ARBA" id="ARBA00023163"/>
    </source>
</evidence>
<keyword evidence="7 8" id="KW-0927">Auxin signaling pathway</keyword>
<comment type="subunit">
    <text evidence="8">Homodimers and heterodimers.</text>
</comment>
<evidence type="ECO:0000256" key="8">
    <source>
        <dbReference type="RuleBase" id="RU004549"/>
    </source>
</evidence>
<evidence type="ECO:0000256" key="7">
    <source>
        <dbReference type="ARBA" id="ARBA00023294"/>
    </source>
</evidence>
<feature type="region of interest" description="Disordered" evidence="9">
    <location>
        <begin position="186"/>
        <end position="207"/>
    </location>
</feature>
<evidence type="ECO:0000256" key="3">
    <source>
        <dbReference type="ARBA" id="ARBA00022491"/>
    </source>
</evidence>
<comment type="similarity">
    <text evidence="2 8">Belongs to the Aux/IAA family.</text>
</comment>
<keyword evidence="12" id="KW-1185">Reference proteome</keyword>
<dbReference type="Proteomes" id="UP001396334">
    <property type="component" value="Unassembled WGS sequence"/>
</dbReference>
<dbReference type="SUPFAM" id="SSF54277">
    <property type="entry name" value="CAD &amp; PB1 domains"/>
    <property type="match status" value="1"/>
</dbReference>
<keyword evidence="6 8" id="KW-0539">Nucleus</keyword>
<name>A0ABR2T4I5_9ROSI</name>
<evidence type="ECO:0000313" key="12">
    <source>
        <dbReference type="Proteomes" id="UP001396334"/>
    </source>
</evidence>
<evidence type="ECO:0000256" key="9">
    <source>
        <dbReference type="SAM" id="MobiDB-lite"/>
    </source>
</evidence>
<reference evidence="11 12" key="1">
    <citation type="journal article" date="2024" name="G3 (Bethesda)">
        <title>Genome assembly of Hibiscus sabdariffa L. provides insights into metabolisms of medicinal natural products.</title>
        <authorList>
            <person name="Kim T."/>
        </authorList>
    </citation>
    <scope>NUCLEOTIDE SEQUENCE [LARGE SCALE GENOMIC DNA]</scope>
    <source>
        <strain evidence="11">TK-2024</strain>
        <tissue evidence="11">Old leaves</tissue>
    </source>
</reference>
<evidence type="ECO:0000256" key="1">
    <source>
        <dbReference type="ARBA" id="ARBA00004123"/>
    </source>
</evidence>
<sequence length="299" mass="33045">MRVNPLAVLLAKLQKTMAERESGEMGRPKGEQISDPLHQMLPPLSAPCPHLPLKNPTTPAFLPSHPHFIPIAICFFFGPKSLCFCCFSCMELQLGLALPTPPFDTNGSCSSSSSSSGGGGTKKRRCFDAESRVGGGVPKTLHLLVWNTNRPDDGDEPRDLDDNSFSSVVLNEEEGLVGWPPVKAWRKKPRRHNGRPNNNRTAAPTNSCGGCRASNSTYVKVKLEGNAIARKIDLSVHHSFESLTATLMTMFDISGEHQQKSFKLAYQDREGDWLLAEDVPWRTFIRSLKCIKLIRSRSC</sequence>
<dbReference type="PROSITE" id="PS51745">
    <property type="entry name" value="PB1"/>
    <property type="match status" value="1"/>
</dbReference>
<keyword evidence="3 8" id="KW-0678">Repressor</keyword>
<feature type="domain" description="PB1" evidence="10">
    <location>
        <begin position="216"/>
        <end position="298"/>
    </location>
</feature>
<dbReference type="EMBL" id="JBBPBN010000009">
    <property type="protein sequence ID" value="KAK9032403.1"/>
    <property type="molecule type" value="Genomic_DNA"/>
</dbReference>
<comment type="function">
    <text evidence="8">Aux/IAA proteins are short-lived transcriptional factors that function as repressors of early auxin response genes at low auxin concentrations.</text>
</comment>
<organism evidence="11 12">
    <name type="scientific">Hibiscus sabdariffa</name>
    <name type="common">roselle</name>
    <dbReference type="NCBI Taxonomy" id="183260"/>
    <lineage>
        <taxon>Eukaryota</taxon>
        <taxon>Viridiplantae</taxon>
        <taxon>Streptophyta</taxon>
        <taxon>Embryophyta</taxon>
        <taxon>Tracheophyta</taxon>
        <taxon>Spermatophyta</taxon>
        <taxon>Magnoliopsida</taxon>
        <taxon>eudicotyledons</taxon>
        <taxon>Gunneridae</taxon>
        <taxon>Pentapetalae</taxon>
        <taxon>rosids</taxon>
        <taxon>malvids</taxon>
        <taxon>Malvales</taxon>
        <taxon>Malvaceae</taxon>
        <taxon>Malvoideae</taxon>
        <taxon>Hibiscus</taxon>
    </lineage>
</organism>
<comment type="subcellular location">
    <subcellularLocation>
        <location evidence="1 8">Nucleus</location>
    </subcellularLocation>
</comment>
<evidence type="ECO:0000256" key="2">
    <source>
        <dbReference type="ARBA" id="ARBA00006728"/>
    </source>
</evidence>
<dbReference type="InterPro" id="IPR003311">
    <property type="entry name" value="AUX_IAA"/>
</dbReference>
<dbReference type="PANTHER" id="PTHR31734">
    <property type="entry name" value="AUXIN-RESPONSIVE PROTEIN IAA17"/>
    <property type="match status" value="1"/>
</dbReference>
<dbReference type="InterPro" id="IPR053793">
    <property type="entry name" value="PB1-like"/>
</dbReference>
<keyword evidence="4 8" id="KW-0805">Transcription regulation</keyword>
<keyword evidence="5 8" id="KW-0804">Transcription</keyword>
<feature type="region of interest" description="Disordered" evidence="9">
    <location>
        <begin position="105"/>
        <end position="125"/>
    </location>
</feature>
<comment type="caution">
    <text evidence="11">The sequence shown here is derived from an EMBL/GenBank/DDBJ whole genome shotgun (WGS) entry which is preliminary data.</text>
</comment>
<gene>
    <name evidence="11" type="ORF">V6N11_056672</name>
</gene>
<dbReference type="PANTHER" id="PTHR31734:SF38">
    <property type="entry name" value="AUXIN-RESPONSIVE PROTEIN IAA29"/>
    <property type="match status" value="1"/>
</dbReference>
<protein>
    <recommendedName>
        <fullName evidence="8">Auxin-responsive protein</fullName>
    </recommendedName>
</protein>
<evidence type="ECO:0000313" key="11">
    <source>
        <dbReference type="EMBL" id="KAK9032403.1"/>
    </source>
</evidence>
<dbReference type="Gene3D" id="3.10.20.90">
    <property type="entry name" value="Phosphatidylinositol 3-kinase Catalytic Subunit, Chain A, domain 1"/>
    <property type="match status" value="1"/>
</dbReference>
<evidence type="ECO:0000259" key="10">
    <source>
        <dbReference type="PROSITE" id="PS51745"/>
    </source>
</evidence>
<dbReference type="Pfam" id="PF02309">
    <property type="entry name" value="AUX_IAA"/>
    <property type="match status" value="2"/>
</dbReference>